<dbReference type="VEuPathDB" id="FungiDB:SCHCODRAFT_02608337"/>
<proteinExistence type="predicted"/>
<keyword evidence="3" id="KW-1185">Reference proteome</keyword>
<name>D8PUV3_SCHCM</name>
<accession>D8PUV3</accession>
<feature type="compositionally biased region" description="Basic and acidic residues" evidence="1">
    <location>
        <begin position="189"/>
        <end position="205"/>
    </location>
</feature>
<gene>
    <name evidence="2" type="ORF">SCHCODRAFT_104983</name>
</gene>
<organism evidence="3">
    <name type="scientific">Schizophyllum commune (strain H4-8 / FGSC 9210)</name>
    <name type="common">Split gill fungus</name>
    <dbReference type="NCBI Taxonomy" id="578458"/>
    <lineage>
        <taxon>Eukaryota</taxon>
        <taxon>Fungi</taxon>
        <taxon>Dikarya</taxon>
        <taxon>Basidiomycota</taxon>
        <taxon>Agaricomycotina</taxon>
        <taxon>Agaricomycetes</taxon>
        <taxon>Agaricomycetidae</taxon>
        <taxon>Agaricales</taxon>
        <taxon>Schizophyllaceae</taxon>
        <taxon>Schizophyllum</taxon>
    </lineage>
</organism>
<sequence>MARQSPARDPAPYAYCFSLPLAHVPRQGDAPRDVWANSTSAPSPPLNADTLPPHPATRMWATTDGRPPMAFLEPPPPSDAVTHSAELFSRLAELEKSRVSSPASAEEEVAEGNSSPQPPLAQPVAERVPSPRVEDPPPPDPSAHPGFSSLPFWVPPRDSPASIYYEPKAAAPPRSQEPTRDQPTAPADGGRHTEGRVAHPRSEAP</sequence>
<reference evidence="2 3" key="1">
    <citation type="journal article" date="2010" name="Nat. Biotechnol.">
        <title>Genome sequence of the model mushroom Schizophyllum commune.</title>
        <authorList>
            <person name="Ohm R.A."/>
            <person name="de Jong J.F."/>
            <person name="Lugones L.G."/>
            <person name="Aerts A."/>
            <person name="Kothe E."/>
            <person name="Stajich J.E."/>
            <person name="de Vries R.P."/>
            <person name="Record E."/>
            <person name="Levasseur A."/>
            <person name="Baker S.E."/>
            <person name="Bartholomew K.A."/>
            <person name="Coutinho P.M."/>
            <person name="Erdmann S."/>
            <person name="Fowler T.J."/>
            <person name="Gathman A.C."/>
            <person name="Lombard V."/>
            <person name="Henrissat B."/>
            <person name="Knabe N."/>
            <person name="Kuees U."/>
            <person name="Lilly W.W."/>
            <person name="Lindquist E."/>
            <person name="Lucas S."/>
            <person name="Magnuson J.K."/>
            <person name="Piumi F."/>
            <person name="Raudaskoski M."/>
            <person name="Salamov A."/>
            <person name="Schmutz J."/>
            <person name="Schwarze F.W.M.R."/>
            <person name="vanKuyk P.A."/>
            <person name="Horton J.S."/>
            <person name="Grigoriev I.V."/>
            <person name="Woesten H.A.B."/>
        </authorList>
    </citation>
    <scope>NUCLEOTIDE SEQUENCE [LARGE SCALE GENOMIC DNA]</scope>
    <source>
        <strain evidence="3">H4-8 / FGSC 9210</strain>
    </source>
</reference>
<evidence type="ECO:0000313" key="3">
    <source>
        <dbReference type="Proteomes" id="UP000007431"/>
    </source>
</evidence>
<dbReference type="Proteomes" id="UP000007431">
    <property type="component" value="Unassembled WGS sequence"/>
</dbReference>
<feature type="region of interest" description="Disordered" evidence="1">
    <location>
        <begin position="26"/>
        <end position="205"/>
    </location>
</feature>
<dbReference type="GeneID" id="9595278"/>
<evidence type="ECO:0000256" key="1">
    <source>
        <dbReference type="SAM" id="MobiDB-lite"/>
    </source>
</evidence>
<dbReference type="HOGENOM" id="CLU_1338193_0_0_1"/>
<evidence type="ECO:0000313" key="2">
    <source>
        <dbReference type="EMBL" id="EFJ00754.1"/>
    </source>
</evidence>
<dbReference type="InParanoid" id="D8PUV3"/>
<dbReference type="KEGG" id="scm:SCHCO_02608337"/>
<dbReference type="AlphaFoldDB" id="D8PUV3"/>
<feature type="non-terminal residue" evidence="2">
    <location>
        <position position="205"/>
    </location>
</feature>
<dbReference type="EMBL" id="GL377303">
    <property type="protein sequence ID" value="EFJ00754.1"/>
    <property type="molecule type" value="Genomic_DNA"/>
</dbReference>
<dbReference type="OrthoDB" id="10555794at2759"/>
<protein>
    <submittedName>
        <fullName evidence="2">Uncharacterized protein</fullName>
    </submittedName>
</protein>